<evidence type="ECO:0000313" key="15">
    <source>
        <dbReference type="Proteomes" id="UP000008312"/>
    </source>
</evidence>
<evidence type="ECO:0000256" key="2">
    <source>
        <dbReference type="ARBA" id="ARBA00006972"/>
    </source>
</evidence>
<gene>
    <name evidence="14" type="ORF">GSBLH_T00001742001</name>
</gene>
<keyword evidence="9 12" id="KW-0472">Membrane</keyword>
<dbReference type="Pfam" id="PF01217">
    <property type="entry name" value="Clat_adaptor_s"/>
    <property type="match status" value="1"/>
</dbReference>
<dbReference type="AlphaFoldDB" id="D8M0L0"/>
<name>D8M0L0_BLAHO</name>
<dbReference type="FunCoup" id="D8M0L0">
    <property type="interactions" value="191"/>
</dbReference>
<evidence type="ECO:0000256" key="12">
    <source>
        <dbReference type="RuleBase" id="RU366053"/>
    </source>
</evidence>
<dbReference type="GO" id="GO:0030126">
    <property type="term" value="C:COPI vesicle coat"/>
    <property type="evidence" value="ECO:0007669"/>
    <property type="project" value="UniProtKB-UniRule"/>
</dbReference>
<dbReference type="PANTHER" id="PTHR11043:SF0">
    <property type="entry name" value="COATOMER SUBUNIT ZETA"/>
    <property type="match status" value="1"/>
</dbReference>
<evidence type="ECO:0000256" key="6">
    <source>
        <dbReference type="ARBA" id="ARBA00022892"/>
    </source>
</evidence>
<evidence type="ECO:0000256" key="8">
    <source>
        <dbReference type="ARBA" id="ARBA00023034"/>
    </source>
</evidence>
<comment type="similarity">
    <text evidence="2 12">Belongs to the adaptor complexes small subunit family.</text>
</comment>
<dbReference type="PANTHER" id="PTHR11043">
    <property type="entry name" value="ZETA-COAT PROTEIN"/>
    <property type="match status" value="1"/>
</dbReference>
<dbReference type="InterPro" id="IPR039652">
    <property type="entry name" value="Coatomer_zeta"/>
</dbReference>
<dbReference type="Gene3D" id="3.30.450.60">
    <property type="match status" value="1"/>
</dbReference>
<keyword evidence="15" id="KW-1185">Reference proteome</keyword>
<dbReference type="OrthoDB" id="10249988at2759"/>
<comment type="function">
    <text evidence="11">The coatomer is a cytosolic protein complex that binds to dilysine motifs and reversibly associates with Golgi non-clathrin-coated vesicles, which further mediate biosynthetic protein transport from the ER, via the Golgi up to the trans Golgi network. Coatomer complex is required for budding from Golgi membranes, and is essential for the retrograde Golgi-to-ER transport of dilysine-tagged proteins. The zeta subunit may be involved in regulating the coat assembly and, hence, the rate of biosynthetic protein transport due to its association-dissociation properties with the coatomer complex.</text>
</comment>
<dbReference type="RefSeq" id="XP_012895647.1">
    <property type="nucleotide sequence ID" value="XM_013040193.1"/>
</dbReference>
<dbReference type="OMA" id="NELMLHS"/>
<dbReference type="InParanoid" id="D8M0L0"/>
<comment type="subunit">
    <text evidence="3 12">Oligomeric complex that consists of at least the alpha, beta, beta', gamma, delta, epsilon and zeta subunits.</text>
</comment>
<comment type="subcellular location">
    <subcellularLocation>
        <location evidence="12">Cytoplasm</location>
    </subcellularLocation>
    <subcellularLocation>
        <location evidence="1 12">Golgi apparatus membrane</location>
        <topology evidence="1 12">Peripheral membrane protein</topology>
        <orientation evidence="1 12">Cytoplasmic side</orientation>
    </subcellularLocation>
    <subcellularLocation>
        <location evidence="12">Cytoplasmic vesicle</location>
        <location evidence="12">COPI-coated vesicle membrane</location>
        <topology evidence="12">Peripheral membrane protein</topology>
        <orientation evidence="12">Cytoplasmic side</orientation>
    </subcellularLocation>
</comment>
<dbReference type="Proteomes" id="UP000008312">
    <property type="component" value="Unassembled WGS sequence"/>
</dbReference>
<dbReference type="GO" id="GO:0000139">
    <property type="term" value="C:Golgi membrane"/>
    <property type="evidence" value="ECO:0007669"/>
    <property type="project" value="UniProtKB-SubCell"/>
</dbReference>
<keyword evidence="10 12" id="KW-0968">Cytoplasmic vesicle</keyword>
<dbReference type="InterPro" id="IPR022775">
    <property type="entry name" value="AP_mu_sigma_su"/>
</dbReference>
<evidence type="ECO:0000256" key="4">
    <source>
        <dbReference type="ARBA" id="ARBA00022448"/>
    </source>
</evidence>
<proteinExistence type="inferred from homology"/>
<keyword evidence="4 12" id="KW-0813">Transport</keyword>
<keyword evidence="5 12" id="KW-0963">Cytoplasm</keyword>
<dbReference type="InterPro" id="IPR011012">
    <property type="entry name" value="Longin-like_dom_sf"/>
</dbReference>
<dbReference type="GeneID" id="24918972"/>
<dbReference type="GO" id="GO:0006890">
    <property type="term" value="P:retrograde vesicle-mediated transport, Golgi to endoplasmic reticulum"/>
    <property type="evidence" value="ECO:0007669"/>
    <property type="project" value="UniProtKB-UniRule"/>
</dbReference>
<feature type="domain" description="AP complex mu/sigma subunit" evidence="13">
    <location>
        <begin position="10"/>
        <end position="134"/>
    </location>
</feature>
<keyword evidence="8 12" id="KW-0333">Golgi apparatus</keyword>
<evidence type="ECO:0000256" key="11">
    <source>
        <dbReference type="ARBA" id="ARBA00045555"/>
    </source>
</evidence>
<protein>
    <recommendedName>
        <fullName evidence="12">Coatomer subunit zeta</fullName>
    </recommendedName>
</protein>
<dbReference type="GO" id="GO:0006891">
    <property type="term" value="P:intra-Golgi vesicle-mediated transport"/>
    <property type="evidence" value="ECO:0007669"/>
    <property type="project" value="TreeGrafter"/>
</dbReference>
<evidence type="ECO:0000256" key="9">
    <source>
        <dbReference type="ARBA" id="ARBA00023136"/>
    </source>
</evidence>
<evidence type="ECO:0000256" key="10">
    <source>
        <dbReference type="ARBA" id="ARBA00023329"/>
    </source>
</evidence>
<evidence type="ECO:0000256" key="3">
    <source>
        <dbReference type="ARBA" id="ARBA00011775"/>
    </source>
</evidence>
<sequence>MPYTDDIKVVRGIVILDEEGNSITKKYYTNDFPTVEAQEAFEQQIFKKFKPANVKDETTIGLLDKYVVIGKAGNDCSIFFYGSDSENEMILITAMDGFYEALKLILKDKLDRNEMLKRMPSLFLLMDELCDAGYFS</sequence>
<evidence type="ECO:0000259" key="13">
    <source>
        <dbReference type="Pfam" id="PF01217"/>
    </source>
</evidence>
<evidence type="ECO:0000313" key="14">
    <source>
        <dbReference type="EMBL" id="CBK21599.2"/>
    </source>
</evidence>
<evidence type="ECO:0000256" key="7">
    <source>
        <dbReference type="ARBA" id="ARBA00022927"/>
    </source>
</evidence>
<evidence type="ECO:0000256" key="1">
    <source>
        <dbReference type="ARBA" id="ARBA00004255"/>
    </source>
</evidence>
<dbReference type="EMBL" id="FN668643">
    <property type="protein sequence ID" value="CBK21599.2"/>
    <property type="molecule type" value="Genomic_DNA"/>
</dbReference>
<reference evidence="14" key="1">
    <citation type="submission" date="2010-02" db="EMBL/GenBank/DDBJ databases">
        <title>Sequencing and annotation of the Blastocystis hominis genome.</title>
        <authorList>
            <person name="Wincker P."/>
        </authorList>
    </citation>
    <scope>NUCLEOTIDE SEQUENCE</scope>
    <source>
        <strain evidence="14">Singapore isolate B</strain>
    </source>
</reference>
<accession>D8M0L0</accession>
<organism evidence="14">
    <name type="scientific">Blastocystis hominis</name>
    <dbReference type="NCBI Taxonomy" id="12968"/>
    <lineage>
        <taxon>Eukaryota</taxon>
        <taxon>Sar</taxon>
        <taxon>Stramenopiles</taxon>
        <taxon>Bigyra</taxon>
        <taxon>Opalozoa</taxon>
        <taxon>Opalinata</taxon>
        <taxon>Blastocystidae</taxon>
        <taxon>Blastocystis</taxon>
    </lineage>
</organism>
<keyword evidence="6 12" id="KW-0931">ER-Golgi transport</keyword>
<dbReference type="SUPFAM" id="SSF64356">
    <property type="entry name" value="SNARE-like"/>
    <property type="match status" value="1"/>
</dbReference>
<dbReference type="GO" id="GO:0006886">
    <property type="term" value="P:intracellular protein transport"/>
    <property type="evidence" value="ECO:0007669"/>
    <property type="project" value="TreeGrafter"/>
</dbReference>
<keyword evidence="7 12" id="KW-0653">Protein transport</keyword>
<evidence type="ECO:0000256" key="5">
    <source>
        <dbReference type="ARBA" id="ARBA00022490"/>
    </source>
</evidence>